<organism evidence="10 11">
    <name type="scientific">Actinocrinis puniceicyclus</name>
    <dbReference type="NCBI Taxonomy" id="977794"/>
    <lineage>
        <taxon>Bacteria</taxon>
        <taxon>Bacillati</taxon>
        <taxon>Actinomycetota</taxon>
        <taxon>Actinomycetes</taxon>
        <taxon>Catenulisporales</taxon>
        <taxon>Actinospicaceae</taxon>
        <taxon>Actinocrinis</taxon>
    </lineage>
</organism>
<dbReference type="PANTHER" id="PTHR22911:SF137">
    <property type="entry name" value="SOLUTE CARRIER FAMILY 35 MEMBER G2-RELATED"/>
    <property type="match status" value="1"/>
</dbReference>
<dbReference type="GO" id="GO:0005886">
    <property type="term" value="C:plasma membrane"/>
    <property type="evidence" value="ECO:0007669"/>
    <property type="project" value="UniProtKB-SubCell"/>
</dbReference>
<evidence type="ECO:0000256" key="6">
    <source>
        <dbReference type="ARBA" id="ARBA00022989"/>
    </source>
</evidence>
<evidence type="ECO:0000256" key="4">
    <source>
        <dbReference type="ARBA" id="ARBA00022475"/>
    </source>
</evidence>
<evidence type="ECO:0000313" key="10">
    <source>
        <dbReference type="EMBL" id="MBS2962214.1"/>
    </source>
</evidence>
<dbReference type="InterPro" id="IPR037185">
    <property type="entry name" value="EmrE-like"/>
</dbReference>
<dbReference type="SUPFAM" id="SSF103481">
    <property type="entry name" value="Multidrug resistance efflux transporter EmrE"/>
    <property type="match status" value="2"/>
</dbReference>
<feature type="transmembrane region" description="Helical" evidence="8">
    <location>
        <begin position="12"/>
        <end position="30"/>
    </location>
</feature>
<gene>
    <name evidence="10" type="primary">rarD</name>
    <name evidence="10" type="ORF">KGA66_04100</name>
</gene>
<dbReference type="Pfam" id="PF00892">
    <property type="entry name" value="EamA"/>
    <property type="match status" value="2"/>
</dbReference>
<dbReference type="NCBIfam" id="TIGR00688">
    <property type="entry name" value="rarD"/>
    <property type="match status" value="1"/>
</dbReference>
<evidence type="ECO:0000256" key="1">
    <source>
        <dbReference type="ARBA" id="ARBA00004651"/>
    </source>
</evidence>
<keyword evidence="5 8" id="KW-0812">Transmembrane</keyword>
<feature type="transmembrane region" description="Helical" evidence="8">
    <location>
        <begin position="270"/>
        <end position="288"/>
    </location>
</feature>
<keyword evidence="7 8" id="KW-0472">Membrane</keyword>
<feature type="transmembrane region" description="Helical" evidence="8">
    <location>
        <begin position="42"/>
        <end position="60"/>
    </location>
</feature>
<protein>
    <submittedName>
        <fullName evidence="10">EamA family transporter RarD</fullName>
    </submittedName>
</protein>
<feature type="domain" description="EamA" evidence="9">
    <location>
        <begin position="156"/>
        <end position="287"/>
    </location>
</feature>
<dbReference type="InterPro" id="IPR004626">
    <property type="entry name" value="RarD"/>
</dbReference>
<evidence type="ECO:0000256" key="5">
    <source>
        <dbReference type="ARBA" id="ARBA00022692"/>
    </source>
</evidence>
<evidence type="ECO:0000256" key="8">
    <source>
        <dbReference type="SAM" id="Phobius"/>
    </source>
</evidence>
<comment type="similarity">
    <text evidence="2">Belongs to the EamA transporter family.</text>
</comment>
<evidence type="ECO:0000256" key="7">
    <source>
        <dbReference type="ARBA" id="ARBA00023136"/>
    </source>
</evidence>
<comment type="caution">
    <text evidence="10">The sequence shown here is derived from an EMBL/GenBank/DDBJ whole genome shotgun (WGS) entry which is preliminary data.</text>
</comment>
<feature type="transmembrane region" description="Helical" evidence="8">
    <location>
        <begin position="211"/>
        <end position="233"/>
    </location>
</feature>
<comment type="subcellular location">
    <subcellularLocation>
        <location evidence="1">Cell membrane</location>
        <topology evidence="1">Multi-pass membrane protein</topology>
    </subcellularLocation>
</comment>
<feature type="transmembrane region" description="Helical" evidence="8">
    <location>
        <begin position="245"/>
        <end position="264"/>
    </location>
</feature>
<dbReference type="RefSeq" id="WP_211464612.1">
    <property type="nucleotide sequence ID" value="NZ_JAGSXH010000008.1"/>
</dbReference>
<proteinExistence type="inferred from homology"/>
<feature type="domain" description="EamA" evidence="9">
    <location>
        <begin position="11"/>
        <end position="144"/>
    </location>
</feature>
<sequence length="315" mass="33964">MTAVGGREARKGLVFGLAAYGLWGLFPLYWPLLKPAGATEILAHRMLWSLIVVALLLAVRRNWSWIAPLRRTPAKIVLLCAAAVVVSVNWGVYIWAVNKGHVVETSLGYFINPLVTVLFGVLILRERLRPLQWAAVGVGAGAIVELVVGFHSVPWIALILAFSFGSYGLFKKLAGVPAAESMAVETSFQFLPALAYLAFLQSRGTAAFGHVHWPVTVLLAACGVVTVIPLMFFAAAANRLPLSTIGLLQFITPVLQLSCGVFVAHEFVPGTEWVGFAIVWLALALLTYDSLGQARKRRALAQVPAAAEESVPELA</sequence>
<name>A0A8J8BCX8_9ACTN</name>
<accession>A0A8J8BCX8</accession>
<dbReference type="AlphaFoldDB" id="A0A8J8BCX8"/>
<evidence type="ECO:0000256" key="3">
    <source>
        <dbReference type="ARBA" id="ARBA00022448"/>
    </source>
</evidence>
<evidence type="ECO:0000259" key="9">
    <source>
        <dbReference type="Pfam" id="PF00892"/>
    </source>
</evidence>
<dbReference type="PANTHER" id="PTHR22911">
    <property type="entry name" value="ACYL-MALONYL CONDENSING ENZYME-RELATED"/>
    <property type="match status" value="1"/>
</dbReference>
<keyword evidence="6 8" id="KW-1133">Transmembrane helix</keyword>
<reference evidence="10" key="1">
    <citation type="submission" date="2021-04" db="EMBL/GenBank/DDBJ databases">
        <title>Genome based classification of Actinospica acidithermotolerans sp. nov., an actinobacterium isolated from an Indonesian hot spring.</title>
        <authorList>
            <person name="Kusuma A.B."/>
            <person name="Putra K.E."/>
            <person name="Nafisah S."/>
            <person name="Loh J."/>
            <person name="Nouioui I."/>
            <person name="Goodfellow M."/>
        </authorList>
    </citation>
    <scope>NUCLEOTIDE SEQUENCE</scope>
    <source>
        <strain evidence="10">DSM 45618</strain>
    </source>
</reference>
<dbReference type="EMBL" id="JAGSXH010000008">
    <property type="protein sequence ID" value="MBS2962214.1"/>
    <property type="molecule type" value="Genomic_DNA"/>
</dbReference>
<dbReference type="InterPro" id="IPR000620">
    <property type="entry name" value="EamA_dom"/>
</dbReference>
<keyword evidence="11" id="KW-1185">Reference proteome</keyword>
<feature type="transmembrane region" description="Helical" evidence="8">
    <location>
        <begin position="107"/>
        <end position="124"/>
    </location>
</feature>
<keyword evidence="3" id="KW-0813">Transport</keyword>
<dbReference type="Proteomes" id="UP000677913">
    <property type="component" value="Unassembled WGS sequence"/>
</dbReference>
<feature type="transmembrane region" description="Helical" evidence="8">
    <location>
        <begin position="72"/>
        <end position="95"/>
    </location>
</feature>
<evidence type="ECO:0000256" key="2">
    <source>
        <dbReference type="ARBA" id="ARBA00007362"/>
    </source>
</evidence>
<feature type="transmembrane region" description="Helical" evidence="8">
    <location>
        <begin position="131"/>
        <end position="148"/>
    </location>
</feature>
<evidence type="ECO:0000313" key="11">
    <source>
        <dbReference type="Proteomes" id="UP000677913"/>
    </source>
</evidence>
<keyword evidence="4" id="KW-1003">Cell membrane</keyword>